<dbReference type="Pfam" id="PF14019">
    <property type="entry name" value="DUF4235"/>
    <property type="match status" value="1"/>
</dbReference>
<organism evidence="1 2">
    <name type="scientific">Actinomyces radicidentis</name>
    <dbReference type="NCBI Taxonomy" id="111015"/>
    <lineage>
        <taxon>Bacteria</taxon>
        <taxon>Bacillati</taxon>
        <taxon>Actinomycetota</taxon>
        <taxon>Actinomycetes</taxon>
        <taxon>Actinomycetales</taxon>
        <taxon>Actinomycetaceae</taxon>
        <taxon>Actinomyces</taxon>
    </lineage>
</organism>
<evidence type="ECO:0000313" key="2">
    <source>
        <dbReference type="Proteomes" id="UP000065220"/>
    </source>
</evidence>
<dbReference type="RefSeq" id="WP_067941010.1">
    <property type="nucleotide sequence ID" value="NZ_CP014228.1"/>
</dbReference>
<dbReference type="KEGG" id="ard:AXF14_03930"/>
<evidence type="ECO:0000313" key="1">
    <source>
        <dbReference type="EMBL" id="AMD86900.1"/>
    </source>
</evidence>
<accession>A0A109W2C2</accession>
<protein>
    <recommendedName>
        <fullName evidence="3">DUF4235 domain-containing protein</fullName>
    </recommendedName>
</protein>
<dbReference type="AlphaFoldDB" id="A0A109W2C2"/>
<sequence length="97" mass="10520">MAADLGWKATSAITTLVSGIVAEKAVKIGWKLVTGHEAPEQEDQLLTYQLAEVIAFAVISGAAMTVTRQLTLREAAKWYGGHEIENPLEEKKLKVQG</sequence>
<reference evidence="2" key="1">
    <citation type="submission" date="2016-02" db="EMBL/GenBank/DDBJ databases">
        <authorList>
            <person name="Holder M.E."/>
            <person name="Ajami N.J."/>
            <person name="Petrosino J.F."/>
        </authorList>
    </citation>
    <scope>NUCLEOTIDE SEQUENCE [LARGE SCALE GENOMIC DNA]</scope>
    <source>
        <strain evidence="2">CCUG 36733</strain>
    </source>
</reference>
<name>A0A109W2C2_ACTRD</name>
<proteinExistence type="predicted"/>
<dbReference type="OrthoDB" id="3268522at2"/>
<evidence type="ECO:0008006" key="3">
    <source>
        <dbReference type="Google" id="ProtNLM"/>
    </source>
</evidence>
<dbReference type="InterPro" id="IPR025329">
    <property type="entry name" value="DUF4235"/>
</dbReference>
<gene>
    <name evidence="1" type="ORF">AXF14_03930</name>
</gene>
<dbReference type="Proteomes" id="UP000065220">
    <property type="component" value="Chromosome"/>
</dbReference>
<keyword evidence="2" id="KW-1185">Reference proteome</keyword>
<dbReference type="EMBL" id="CP014228">
    <property type="protein sequence ID" value="AMD86900.1"/>
    <property type="molecule type" value="Genomic_DNA"/>
</dbReference>
<dbReference type="STRING" id="111015.AXF14_03930"/>